<dbReference type="Gene3D" id="2.40.50.90">
    <property type="match status" value="1"/>
</dbReference>
<dbReference type="Pfam" id="PF00565">
    <property type="entry name" value="SNase"/>
    <property type="match status" value="1"/>
</dbReference>
<dbReference type="RefSeq" id="WP_369725582.1">
    <property type="nucleotide sequence ID" value="NZ_CP165734.1"/>
</dbReference>
<evidence type="ECO:0000313" key="3">
    <source>
        <dbReference type="EMBL" id="XDV60219.1"/>
    </source>
</evidence>
<dbReference type="SUPFAM" id="SSF57884">
    <property type="entry name" value="Ada DNA repair protein, N-terminal domain (N-Ada 10)"/>
    <property type="match status" value="1"/>
</dbReference>
<feature type="domain" description="TNase-like" evidence="2">
    <location>
        <begin position="41"/>
        <end position="160"/>
    </location>
</feature>
<protein>
    <submittedName>
        <fullName evidence="3">Thermonuclease family protein</fullName>
    </submittedName>
</protein>
<sequence>MSFRNSFAVVVRAFALVSCLALSGFLAVSGPASALTAAATVRDANSIQLGDVTYRLDGVDAPELDQVCIDDHADPWTCGIEARDQLSKLIGGRSVRCDDVGPEKNFGKRHRAICTAEGDKVSLNEQLIKLGFAIAREPIKANLKQAAADARTASAGIWKGCFVAPQEFRTGKKDGPLLGAACRSDRDKEIRAALFPDDLTMPPSCSIKGKLAVRARVTGNIGIYHLRGCPSYAATTKPDRWFCSEDDAQAAGFRKAYNCRRPK</sequence>
<gene>
    <name evidence="3" type="ORF">AB8Z38_13185</name>
</gene>
<evidence type="ECO:0000256" key="1">
    <source>
        <dbReference type="SAM" id="SignalP"/>
    </source>
</evidence>
<keyword evidence="1" id="KW-0732">Signal</keyword>
<evidence type="ECO:0000259" key="2">
    <source>
        <dbReference type="PROSITE" id="PS50830"/>
    </source>
</evidence>
<dbReference type="InterPro" id="IPR016071">
    <property type="entry name" value="Staphylococal_nuclease_OB-fold"/>
</dbReference>
<dbReference type="SUPFAM" id="SSF50199">
    <property type="entry name" value="Staphylococcal nuclease"/>
    <property type="match status" value="1"/>
</dbReference>
<dbReference type="AlphaFoldDB" id="A0AB39XSL2"/>
<proteinExistence type="predicted"/>
<name>A0AB39XSL2_9BRAD</name>
<feature type="signal peptide" evidence="1">
    <location>
        <begin position="1"/>
        <end position="34"/>
    </location>
</feature>
<dbReference type="PROSITE" id="PS50830">
    <property type="entry name" value="TNASE_3"/>
    <property type="match status" value="1"/>
</dbReference>
<reference evidence="3" key="1">
    <citation type="submission" date="2024-08" db="EMBL/GenBank/DDBJ databases">
        <authorList>
            <person name="Chaddad Z."/>
            <person name="Lamrabet M."/>
            <person name="Bouhnik O."/>
            <person name="Alami S."/>
            <person name="Wipf D."/>
            <person name="Courty P.E."/>
            <person name="Missbah El Idrissi M."/>
        </authorList>
    </citation>
    <scope>NUCLEOTIDE SEQUENCE</scope>
    <source>
        <strain evidence="3">LLZ17</strain>
    </source>
</reference>
<feature type="chain" id="PRO_5044309916" evidence="1">
    <location>
        <begin position="35"/>
        <end position="263"/>
    </location>
</feature>
<dbReference type="InterPro" id="IPR035437">
    <property type="entry name" value="SNase_OB-fold_sf"/>
</dbReference>
<accession>A0AB39XSL2</accession>
<organism evidence="3">
    <name type="scientific">Bradyrhizobium sp. LLZ17</name>
    <dbReference type="NCBI Taxonomy" id="3239388"/>
    <lineage>
        <taxon>Bacteria</taxon>
        <taxon>Pseudomonadati</taxon>
        <taxon>Pseudomonadota</taxon>
        <taxon>Alphaproteobacteria</taxon>
        <taxon>Hyphomicrobiales</taxon>
        <taxon>Nitrobacteraceae</taxon>
        <taxon>Bradyrhizobium</taxon>
    </lineage>
</organism>
<dbReference type="EMBL" id="CP165734">
    <property type="protein sequence ID" value="XDV60219.1"/>
    <property type="molecule type" value="Genomic_DNA"/>
</dbReference>
<dbReference type="InterPro" id="IPR035451">
    <property type="entry name" value="Ada-like_dom_sf"/>
</dbReference>